<reference evidence="3" key="1">
    <citation type="submission" date="2022-11" db="UniProtKB">
        <authorList>
            <consortium name="EnsemblMetazoa"/>
        </authorList>
    </citation>
    <scope>IDENTIFICATION</scope>
</reference>
<evidence type="ECO:0000259" key="2">
    <source>
        <dbReference type="PROSITE" id="PS50105"/>
    </source>
</evidence>
<accession>A0A913YRX4</accession>
<dbReference type="Pfam" id="PF00536">
    <property type="entry name" value="SAM_1"/>
    <property type="match status" value="1"/>
</dbReference>
<evidence type="ECO:0000313" key="4">
    <source>
        <dbReference type="Proteomes" id="UP000887567"/>
    </source>
</evidence>
<dbReference type="InterPro" id="IPR001660">
    <property type="entry name" value="SAM"/>
</dbReference>
<dbReference type="InterPro" id="IPR013761">
    <property type="entry name" value="SAM/pointed_sf"/>
</dbReference>
<feature type="region of interest" description="Disordered" evidence="1">
    <location>
        <begin position="70"/>
        <end position="140"/>
    </location>
</feature>
<feature type="compositionally biased region" description="Basic and acidic residues" evidence="1">
    <location>
        <begin position="84"/>
        <end position="99"/>
    </location>
</feature>
<dbReference type="RefSeq" id="XP_028517257.1">
    <property type="nucleotide sequence ID" value="XM_028661456.1"/>
</dbReference>
<dbReference type="AlphaFoldDB" id="A0A913YRX4"/>
<dbReference type="KEGG" id="epa:114575838"/>
<dbReference type="SUPFAM" id="SSF47769">
    <property type="entry name" value="SAM/Pointed domain"/>
    <property type="match status" value="1"/>
</dbReference>
<feature type="domain" description="SAM" evidence="2">
    <location>
        <begin position="1"/>
        <end position="48"/>
    </location>
</feature>
<dbReference type="EnsemblMetazoa" id="XM_028661456.1">
    <property type="protein sequence ID" value="XP_028517257.1"/>
    <property type="gene ID" value="LOC114575838"/>
</dbReference>
<proteinExistence type="predicted"/>
<dbReference type="GeneID" id="114575838"/>
<dbReference type="Proteomes" id="UP000887567">
    <property type="component" value="Unplaced"/>
</dbReference>
<name>A0A913YRX4_EXADI</name>
<evidence type="ECO:0000256" key="1">
    <source>
        <dbReference type="SAM" id="MobiDB-lite"/>
    </source>
</evidence>
<protein>
    <recommendedName>
        <fullName evidence="2">SAM domain-containing protein</fullName>
    </recommendedName>
</protein>
<organism evidence="3 4">
    <name type="scientific">Exaiptasia diaphana</name>
    <name type="common">Tropical sea anemone</name>
    <name type="synonym">Aiptasia pulchella</name>
    <dbReference type="NCBI Taxonomy" id="2652724"/>
    <lineage>
        <taxon>Eukaryota</taxon>
        <taxon>Metazoa</taxon>
        <taxon>Cnidaria</taxon>
        <taxon>Anthozoa</taxon>
        <taxon>Hexacorallia</taxon>
        <taxon>Actiniaria</taxon>
        <taxon>Aiptasiidae</taxon>
        <taxon>Exaiptasia</taxon>
    </lineage>
</organism>
<dbReference type="OMA" id="MDANETQ"/>
<dbReference type="Gene3D" id="1.10.150.50">
    <property type="entry name" value="Transcription Factor, Ets-1"/>
    <property type="match status" value="1"/>
</dbReference>
<evidence type="ECO:0000313" key="3">
    <source>
        <dbReference type="EnsemblMetazoa" id="XP_028517257.1"/>
    </source>
</evidence>
<sequence length="244" mass="27471">MSVEEVAKWLCKNGFAEFSTTFKENKVDGEALSYMTERGLESLIPQVGCRMRFLKLLDKFKKGELNVTMDANETQGEMSESEELEVRENSSQRKNHAENGECNSTSGANETPAEMAEPEELVEVGEKTPQSKKTQSGALPVSPDATVVLNARLPWPAVLQLPTNYRPEVAKVLLSSDRTLVTKKFRRSFITSLFDHFSRYTLYPSKHQLTEISELVIRKYPMLKDQAIGTGYVSIFNISIYEAS</sequence>
<dbReference type="PROSITE" id="PS50105">
    <property type="entry name" value="SAM_DOMAIN"/>
    <property type="match status" value="1"/>
</dbReference>
<dbReference type="CDD" id="cd09487">
    <property type="entry name" value="SAM_superfamily"/>
    <property type="match status" value="1"/>
</dbReference>
<keyword evidence="4" id="KW-1185">Reference proteome</keyword>
<dbReference type="OrthoDB" id="5990239at2759"/>